<keyword evidence="2" id="KW-0645">Protease</keyword>
<dbReference type="GO" id="GO:0008236">
    <property type="term" value="F:serine-type peptidase activity"/>
    <property type="evidence" value="ECO:0007669"/>
    <property type="project" value="UniProtKB-KW"/>
</dbReference>
<dbReference type="GO" id="GO:0004175">
    <property type="term" value="F:endopeptidase activity"/>
    <property type="evidence" value="ECO:0007669"/>
    <property type="project" value="TreeGrafter"/>
</dbReference>
<evidence type="ECO:0000256" key="2">
    <source>
        <dbReference type="ARBA" id="ARBA00022670"/>
    </source>
</evidence>
<keyword evidence="7" id="KW-1185">Reference proteome</keyword>
<dbReference type="InterPro" id="IPR029045">
    <property type="entry name" value="ClpP/crotonase-like_dom_sf"/>
</dbReference>
<dbReference type="Pfam" id="PF17804">
    <property type="entry name" value="TSP_NTD"/>
    <property type="match status" value="1"/>
</dbReference>
<evidence type="ECO:0000313" key="6">
    <source>
        <dbReference type="EMBL" id="MVO10025.1"/>
    </source>
</evidence>
<dbReference type="InterPro" id="IPR036034">
    <property type="entry name" value="PDZ_sf"/>
</dbReference>
<dbReference type="Proteomes" id="UP000431264">
    <property type="component" value="Unassembled WGS sequence"/>
</dbReference>
<dbReference type="PANTHER" id="PTHR32060">
    <property type="entry name" value="TAIL-SPECIFIC PROTEASE"/>
    <property type="match status" value="1"/>
</dbReference>
<dbReference type="GO" id="GO:0006508">
    <property type="term" value="P:proteolysis"/>
    <property type="evidence" value="ECO:0007669"/>
    <property type="project" value="UniProtKB-KW"/>
</dbReference>
<organism evidence="6 7">
    <name type="scientific">Flavobacterium profundi</name>
    <dbReference type="NCBI Taxonomy" id="1774945"/>
    <lineage>
        <taxon>Bacteria</taxon>
        <taxon>Pseudomonadati</taxon>
        <taxon>Bacteroidota</taxon>
        <taxon>Flavobacteriia</taxon>
        <taxon>Flavobacteriales</taxon>
        <taxon>Flavobacteriaceae</taxon>
        <taxon>Flavobacterium</taxon>
    </lineage>
</organism>
<evidence type="ECO:0000256" key="1">
    <source>
        <dbReference type="ARBA" id="ARBA00009179"/>
    </source>
</evidence>
<keyword evidence="3" id="KW-0378">Hydrolase</keyword>
<dbReference type="InterPro" id="IPR040573">
    <property type="entry name" value="TSP_N"/>
</dbReference>
<dbReference type="CDD" id="cd07560">
    <property type="entry name" value="Peptidase_S41_CPP"/>
    <property type="match status" value="1"/>
</dbReference>
<dbReference type="Gene3D" id="3.90.226.10">
    <property type="entry name" value="2-enoyl-CoA Hydratase, Chain A, domain 1"/>
    <property type="match status" value="1"/>
</dbReference>
<comment type="similarity">
    <text evidence="1">Belongs to the peptidase S41A family.</text>
</comment>
<dbReference type="GO" id="GO:0030288">
    <property type="term" value="C:outer membrane-bounded periplasmic space"/>
    <property type="evidence" value="ECO:0007669"/>
    <property type="project" value="TreeGrafter"/>
</dbReference>
<dbReference type="GO" id="GO:0007165">
    <property type="term" value="P:signal transduction"/>
    <property type="evidence" value="ECO:0007669"/>
    <property type="project" value="TreeGrafter"/>
</dbReference>
<dbReference type="Gene3D" id="2.30.42.10">
    <property type="match status" value="1"/>
</dbReference>
<keyword evidence="4" id="KW-0720">Serine protease</keyword>
<feature type="domain" description="PDZ" evidence="5">
    <location>
        <begin position="242"/>
        <end position="283"/>
    </location>
</feature>
<dbReference type="RefSeq" id="WP_140998391.1">
    <property type="nucleotide sequence ID" value="NZ_VDCZ01000009.1"/>
</dbReference>
<accession>A0A6I4IT52</accession>
<dbReference type="SUPFAM" id="SSF52096">
    <property type="entry name" value="ClpP/crotonase"/>
    <property type="match status" value="1"/>
</dbReference>
<protein>
    <submittedName>
        <fullName evidence="6">Peptidase S41</fullName>
    </submittedName>
</protein>
<evidence type="ECO:0000259" key="5">
    <source>
        <dbReference type="PROSITE" id="PS50106"/>
    </source>
</evidence>
<evidence type="ECO:0000313" key="7">
    <source>
        <dbReference type="Proteomes" id="UP000431264"/>
    </source>
</evidence>
<name>A0A6I4IT52_9FLAO</name>
<dbReference type="AlphaFoldDB" id="A0A6I4IT52"/>
<evidence type="ECO:0000256" key="3">
    <source>
        <dbReference type="ARBA" id="ARBA00022801"/>
    </source>
</evidence>
<evidence type="ECO:0000256" key="4">
    <source>
        <dbReference type="ARBA" id="ARBA00022825"/>
    </source>
</evidence>
<dbReference type="InterPro" id="IPR005151">
    <property type="entry name" value="Tail-specific_protease"/>
</dbReference>
<dbReference type="PANTHER" id="PTHR32060:SF22">
    <property type="entry name" value="CARBOXYL-TERMINAL-PROCESSING PEPTIDASE 3, CHLOROPLASTIC"/>
    <property type="match status" value="1"/>
</dbReference>
<dbReference type="InterPro" id="IPR004447">
    <property type="entry name" value="Peptidase_S41A"/>
</dbReference>
<proteinExistence type="inferred from homology"/>
<dbReference type="PROSITE" id="PS50106">
    <property type="entry name" value="PDZ"/>
    <property type="match status" value="1"/>
</dbReference>
<gene>
    <name evidence="6" type="ORF">GOQ30_12710</name>
</gene>
<dbReference type="SMART" id="SM00245">
    <property type="entry name" value="TSPc"/>
    <property type="match status" value="1"/>
</dbReference>
<comment type="caution">
    <text evidence="6">The sequence shown here is derived from an EMBL/GenBank/DDBJ whole genome shotgun (WGS) entry which is preliminary data.</text>
</comment>
<reference evidence="7" key="1">
    <citation type="submission" date="2019-05" db="EMBL/GenBank/DDBJ databases">
        <title>Flavobacterium profundi sp. nov., isolated from a deep-sea seamount.</title>
        <authorList>
            <person name="Zhang D.-C."/>
        </authorList>
    </citation>
    <scope>NUCLEOTIDE SEQUENCE [LARGE SCALE GENOMIC DNA]</scope>
    <source>
        <strain evidence="7">TP390</strain>
    </source>
</reference>
<sequence>MKIKVSFFLLTLHFIFSQSKQENCATISKINTLIQVYHCQPKLVDDSLSSYVFKTIIEKLDREKNVFLQSEYDILAKHQYQIDNYIVNQDCSFLDEIALYYKKGLIRKLKNIEILETENIGLNTNDTLFFTKNENSFYPDEKGIKKILKKLITYEALRNIAFMSKNKDSLQQHFVALSNKEKLKTFDIFKCRIKNQLQDEKSFQEEIKTIFFKSFCNYFDPHTDYFSYDEKSNFLSSVNAVNSSFGILFDANENDEIFVSDIIPGSSAFENETIEAGDQVLKIKYKEEEHPVSCSSIELISNLIYSDNYKELEFTFRKKDGEIFNVLLEKKVMKAFENSAYSYVLHLKNNFGYIKIPSFYSSDYGLNTLSNDVAKEIIKLKIDNVKGLIIDLQYNGGGNVDEAIKLAGLFIDSGPVTIAVDNEKNQTVLKDYNKGVLFEEPIILLVNGFSASASELFANALQDYKRALILGNPSYGKATMQSIVPVEDTEWNKDFVNLTVQKFYRITGKSHQATGIIPDIEVPNLFEQIVSREKEFKTVLLNDEIKPQTRYKIYNNDFSYIVNESKKRILKSTYFNTVNSINKDIDFYLINKKEKMIPLTFDGVFDDINESSFIFEKVTTLYKQKFPFTIAKNSYDLKKSSLESSFLEKFSEKQKEEILSSALISEALTILDDLIKK</sequence>
<dbReference type="OrthoDB" id="9812068at2"/>
<dbReference type="InterPro" id="IPR001478">
    <property type="entry name" value="PDZ"/>
</dbReference>
<dbReference type="EMBL" id="WQLW01000009">
    <property type="protein sequence ID" value="MVO10025.1"/>
    <property type="molecule type" value="Genomic_DNA"/>
</dbReference>
<dbReference type="Pfam" id="PF03572">
    <property type="entry name" value="Peptidase_S41"/>
    <property type="match status" value="1"/>
</dbReference>